<evidence type="ECO:0000259" key="5">
    <source>
        <dbReference type="Pfam" id="PF01869"/>
    </source>
</evidence>
<dbReference type="GO" id="GO:0051536">
    <property type="term" value="F:iron-sulfur cluster binding"/>
    <property type="evidence" value="ECO:0007669"/>
    <property type="project" value="UniProtKB-KW"/>
</dbReference>
<feature type="domain" description="ATPase BadF/BadG/BcrA/BcrD type" evidence="5">
    <location>
        <begin position="334"/>
        <end position="585"/>
    </location>
</feature>
<dbReference type="PANTHER" id="PTHR32329:SF7">
    <property type="entry name" value="ACTIVATOR OF 2-HYDROXYACYL-COA-HYDRATASE"/>
    <property type="match status" value="1"/>
</dbReference>
<proteinExistence type="predicted"/>
<feature type="domain" description="DUF2229" evidence="6">
    <location>
        <begin position="685"/>
        <end position="900"/>
    </location>
</feature>
<dbReference type="InterPro" id="IPR051805">
    <property type="entry name" value="Dehydratase_Activator_Redct"/>
</dbReference>
<organism evidence="7 8">
    <name type="scientific">candidate division KSB3 bacterium</name>
    <dbReference type="NCBI Taxonomy" id="2044937"/>
    <lineage>
        <taxon>Bacteria</taxon>
        <taxon>candidate division KSB3</taxon>
    </lineage>
</organism>
<keyword evidence="3" id="KW-0408">Iron</keyword>
<evidence type="ECO:0000259" key="6">
    <source>
        <dbReference type="Pfam" id="PF09989"/>
    </source>
</evidence>
<dbReference type="NCBIfam" id="TIGR00241">
    <property type="entry name" value="CoA_E_activ"/>
    <property type="match status" value="2"/>
</dbReference>
<sequence>MDTKYNHKIHIGIDIGSVSVDTIIISDTYRIVQDSYVRHKGKPVETTFDIVKDIVERFGEEAISQIAFTGAGGKEIARFLDAVCVNEIVAQTKATTFLHPEVRTVIEIGGADSKLILLENDQHSDDIVLGDFAMNSVCAAGTGSFLDQQASRLGIGIEDEFGELALKSEHPPRVAGRCSVFAKSDMIHLQQIATPDYDIVAGLCYAMARNYKGNIGKGKEFVKPIAFHGGVAWNKGVVKAFEDILDLREGELVIPEYSACMGALGAILEVLDKELPSGFVGLQRLETYLRTRSVDAVRLAPLSFEGDPSTRHYIGMGTHRPEKHRQERIPAYMGVDVGSISTNVVVIDEQGNVLSKRYLMTAGRPIEAVRKGIGEVGQELGDVVDILGVGTTGSGRYLTGDFVGADIVRNEITAQANAAVFIDPEVDTIFEIGGQDSKYISIDDSVVVDFEMNHACAAGTGSFLEEQAEKLGISIKEEFGNLALNAASPLSLGERCTVFMESDLVFHQQQGAKTDELVAGLSYSIVKNYLNRVVGDRRVGNKIFFQGGVAANQGVIAAFEHVVGKPVIVPNHHEVTGALGMALFAHENHRQKQYQKSHFRGFDLNHLNYEIKTFECSHCSNLCEIHEVLIEGAEPLYYGGRCPRWDVNKEEKTKHRKNIPDLFQEREKLLIGFYKPEKLPERGPTIGIPRALYFHELYPFWNAFLSELGLKVVLSPRTNKKTIHKGVEGTVAESCFPIKIAHGQVISLLERDDIDYIFLPSIIGMEEDLDFNNQHLCPYVQTSPYLVNAALRIPQEKFLRPVVTFSQGRKRLLASLAELGKSFGKTLEDVDTALEVAERTQKAFRSALVKRGQEILESLSPHQIALAIVSRVYNGCDPGINLGLPQILRDLGVLTIPMDFLPVYDIAIEDDWENMYWKYGQRILKAGKFIRNHPALHALYITNFSCGPDSFLTTYFKKMMGDKPSLVIEIDEHSAPAGAITRCEAFLDSLENVKHRHYPEYTNMFQESVAELKGRTIYIPYMGDHSEVFAAGIRGLGIPSDTFGFSDQESVEIGRQFTTGKECYPLTVTTGDMVKKTREPGFNPEKAAFFMPSGSGPCRFGQYNMFHKLVMQEIGQDIPVFSPNQDTNFYKELDFGGAAMAKVGWLAMVSTDLLYKALFDTRPYELNQGDTDAVYKRSLKHLSDALEFNRNVYKTMQEIAEDFRAIPVDKTQPKPTIGIVGEIYVRTHPFCNESLAEKVEALGGKVWLAPLMEWIYYTNYVRMSHSKADKQYWQLVKHTVLQKAQVLMEHKLAKPFHGIIDYLEETGTKGILNNSDKYVDRSFEGETVLSIGKAIDYYHHNVSGIINAMPFGCMPGIIVTAILKKIRDDYENIPIISIAYDGTQHAGTETRLEAFMHQTKQYMNIKKQ</sequence>
<protein>
    <submittedName>
        <fullName evidence="7">CoA activase</fullName>
    </submittedName>
</protein>
<dbReference type="SUPFAM" id="SSF53067">
    <property type="entry name" value="Actin-like ATPase domain"/>
    <property type="match status" value="2"/>
</dbReference>
<evidence type="ECO:0000256" key="3">
    <source>
        <dbReference type="ARBA" id="ARBA00023004"/>
    </source>
</evidence>
<dbReference type="Pfam" id="PF01869">
    <property type="entry name" value="BcrAD_BadFG"/>
    <property type="match status" value="2"/>
</dbReference>
<feature type="domain" description="ATPase BadF/BadG/BcrA/BcrD type" evidence="5">
    <location>
        <begin position="11"/>
        <end position="268"/>
    </location>
</feature>
<accession>A0A2G6KBB1</accession>
<dbReference type="Gene3D" id="3.30.420.40">
    <property type="match status" value="4"/>
</dbReference>
<dbReference type="Pfam" id="PF09989">
    <property type="entry name" value="DUF2229"/>
    <property type="match status" value="1"/>
</dbReference>
<keyword evidence="2" id="KW-0479">Metal-binding</keyword>
<dbReference type="PANTHER" id="PTHR32329">
    <property type="entry name" value="BIFUNCTIONAL PROTEIN [INCLUDES 2-HYDROXYACYL-COA DEHYDRATASE (N-TER) AND ITS ACTIVATOR DOMAIN (C_TERM)-RELATED"/>
    <property type="match status" value="1"/>
</dbReference>
<comment type="caution">
    <text evidence="7">The sequence shown here is derived from an EMBL/GenBank/DDBJ whole genome shotgun (WGS) entry which is preliminary data.</text>
</comment>
<dbReference type="Gene3D" id="3.40.50.11900">
    <property type="match status" value="1"/>
</dbReference>
<dbReference type="EMBL" id="PDSK01000116">
    <property type="protein sequence ID" value="PIE32262.1"/>
    <property type="molecule type" value="Genomic_DNA"/>
</dbReference>
<evidence type="ECO:0000256" key="1">
    <source>
        <dbReference type="ARBA" id="ARBA00001966"/>
    </source>
</evidence>
<gene>
    <name evidence="7" type="ORF">CSA56_16035</name>
</gene>
<evidence type="ECO:0000256" key="4">
    <source>
        <dbReference type="ARBA" id="ARBA00023014"/>
    </source>
</evidence>
<name>A0A2G6KBB1_9BACT</name>
<comment type="cofactor">
    <cofactor evidence="1">
        <name>[4Fe-4S] cluster</name>
        <dbReference type="ChEBI" id="CHEBI:49883"/>
    </cofactor>
</comment>
<keyword evidence="4" id="KW-0411">Iron-sulfur</keyword>
<dbReference type="Proteomes" id="UP000230821">
    <property type="component" value="Unassembled WGS sequence"/>
</dbReference>
<dbReference type="InterPro" id="IPR008275">
    <property type="entry name" value="CoA_E_activase_dom"/>
</dbReference>
<dbReference type="InterPro" id="IPR002731">
    <property type="entry name" value="ATPase_BadF"/>
</dbReference>
<reference evidence="7 8" key="1">
    <citation type="submission" date="2017-10" db="EMBL/GenBank/DDBJ databases">
        <title>Novel microbial diversity and functional potential in the marine mammal oral microbiome.</title>
        <authorList>
            <person name="Dudek N.K."/>
            <person name="Sun C.L."/>
            <person name="Burstein D."/>
            <person name="Kantor R.S."/>
            <person name="Aliaga Goltsman D.S."/>
            <person name="Bik E.M."/>
            <person name="Thomas B.C."/>
            <person name="Banfield J.F."/>
            <person name="Relman D.A."/>
        </authorList>
    </citation>
    <scope>NUCLEOTIDE SEQUENCE [LARGE SCALE GENOMIC DNA]</scope>
    <source>
        <strain evidence="7">DOLJORAL78_47_16</strain>
    </source>
</reference>
<dbReference type="CDD" id="cd24035">
    <property type="entry name" value="ASKHA_NBD_O66634-like_rpt2"/>
    <property type="match status" value="1"/>
</dbReference>
<dbReference type="InterPro" id="IPR018709">
    <property type="entry name" value="CoA_activase_DUF2229"/>
</dbReference>
<dbReference type="GO" id="GO:0046872">
    <property type="term" value="F:metal ion binding"/>
    <property type="evidence" value="ECO:0007669"/>
    <property type="project" value="UniProtKB-KW"/>
</dbReference>
<dbReference type="CDD" id="cd24034">
    <property type="entry name" value="ASKHA_NBD_O66634-like_rpt1"/>
    <property type="match status" value="1"/>
</dbReference>
<evidence type="ECO:0000313" key="7">
    <source>
        <dbReference type="EMBL" id="PIE32262.1"/>
    </source>
</evidence>
<evidence type="ECO:0000256" key="2">
    <source>
        <dbReference type="ARBA" id="ARBA00022723"/>
    </source>
</evidence>
<dbReference type="InterPro" id="IPR043129">
    <property type="entry name" value="ATPase_NBD"/>
</dbReference>
<evidence type="ECO:0000313" key="8">
    <source>
        <dbReference type="Proteomes" id="UP000230821"/>
    </source>
</evidence>